<dbReference type="OrthoDB" id="2976199at2759"/>
<dbReference type="EMBL" id="ML213592">
    <property type="protein sequence ID" value="TFK42984.1"/>
    <property type="molecule type" value="Genomic_DNA"/>
</dbReference>
<accession>A0A5C3MC40</accession>
<evidence type="ECO:0000313" key="2">
    <source>
        <dbReference type="EMBL" id="TFK42984.1"/>
    </source>
</evidence>
<protein>
    <submittedName>
        <fullName evidence="2">Uncharacterized protein</fullName>
    </submittedName>
</protein>
<sequence>MTEYDYSPEAYERYLDKQLKIARWVDTTHQYSPSNPFTIATPHIKALKELNEEEHHRSSRHSSRHRRDEDRYHRDRDRHHRDSSPATSPTSSRPSPTRHRSSSHSVIPTRPTPIRSQTAPGVKDPYQSSSKHSSSRPSHSRRSSNSSATTRPQSSGASYYPPPKPRRGEQMRSNTTPAGYGYPNDNQNQNPYAYTTNQPVTFPGGNGYVVVPPNGVNVTVANQVSWDAYQTSSPTKQVPLLKRLFTGLTGGSKSNGSKSSRRSRRSSF</sequence>
<dbReference type="AlphaFoldDB" id="A0A5C3MC40"/>
<evidence type="ECO:0000313" key="3">
    <source>
        <dbReference type="Proteomes" id="UP000308652"/>
    </source>
</evidence>
<keyword evidence="3" id="KW-1185">Reference proteome</keyword>
<gene>
    <name evidence="2" type="ORF">BDQ12DRAFT_301932</name>
</gene>
<feature type="compositionally biased region" description="Low complexity" evidence="1">
    <location>
        <begin position="84"/>
        <end position="95"/>
    </location>
</feature>
<feature type="region of interest" description="Disordered" evidence="1">
    <location>
        <begin position="247"/>
        <end position="268"/>
    </location>
</feature>
<feature type="compositionally biased region" description="Basic and acidic residues" evidence="1">
    <location>
        <begin position="47"/>
        <end position="56"/>
    </location>
</feature>
<dbReference type="Proteomes" id="UP000308652">
    <property type="component" value="Unassembled WGS sequence"/>
</dbReference>
<evidence type="ECO:0000256" key="1">
    <source>
        <dbReference type="SAM" id="MobiDB-lite"/>
    </source>
</evidence>
<proteinExistence type="predicted"/>
<organism evidence="2 3">
    <name type="scientific">Crucibulum laeve</name>
    <dbReference type="NCBI Taxonomy" id="68775"/>
    <lineage>
        <taxon>Eukaryota</taxon>
        <taxon>Fungi</taxon>
        <taxon>Dikarya</taxon>
        <taxon>Basidiomycota</taxon>
        <taxon>Agaricomycotina</taxon>
        <taxon>Agaricomycetes</taxon>
        <taxon>Agaricomycetidae</taxon>
        <taxon>Agaricales</taxon>
        <taxon>Agaricineae</taxon>
        <taxon>Nidulariaceae</taxon>
        <taxon>Crucibulum</taxon>
    </lineage>
</organism>
<reference evidence="2 3" key="1">
    <citation type="journal article" date="2019" name="Nat. Ecol. Evol.">
        <title>Megaphylogeny resolves global patterns of mushroom evolution.</title>
        <authorList>
            <person name="Varga T."/>
            <person name="Krizsan K."/>
            <person name="Foldi C."/>
            <person name="Dima B."/>
            <person name="Sanchez-Garcia M."/>
            <person name="Sanchez-Ramirez S."/>
            <person name="Szollosi G.J."/>
            <person name="Szarkandi J.G."/>
            <person name="Papp V."/>
            <person name="Albert L."/>
            <person name="Andreopoulos W."/>
            <person name="Angelini C."/>
            <person name="Antonin V."/>
            <person name="Barry K.W."/>
            <person name="Bougher N.L."/>
            <person name="Buchanan P."/>
            <person name="Buyck B."/>
            <person name="Bense V."/>
            <person name="Catcheside P."/>
            <person name="Chovatia M."/>
            <person name="Cooper J."/>
            <person name="Damon W."/>
            <person name="Desjardin D."/>
            <person name="Finy P."/>
            <person name="Geml J."/>
            <person name="Haridas S."/>
            <person name="Hughes K."/>
            <person name="Justo A."/>
            <person name="Karasinski D."/>
            <person name="Kautmanova I."/>
            <person name="Kiss B."/>
            <person name="Kocsube S."/>
            <person name="Kotiranta H."/>
            <person name="LaButti K.M."/>
            <person name="Lechner B.E."/>
            <person name="Liimatainen K."/>
            <person name="Lipzen A."/>
            <person name="Lukacs Z."/>
            <person name="Mihaltcheva S."/>
            <person name="Morgado L.N."/>
            <person name="Niskanen T."/>
            <person name="Noordeloos M.E."/>
            <person name="Ohm R.A."/>
            <person name="Ortiz-Santana B."/>
            <person name="Ovrebo C."/>
            <person name="Racz N."/>
            <person name="Riley R."/>
            <person name="Savchenko A."/>
            <person name="Shiryaev A."/>
            <person name="Soop K."/>
            <person name="Spirin V."/>
            <person name="Szebenyi C."/>
            <person name="Tomsovsky M."/>
            <person name="Tulloss R.E."/>
            <person name="Uehling J."/>
            <person name="Grigoriev I.V."/>
            <person name="Vagvolgyi C."/>
            <person name="Papp T."/>
            <person name="Martin F.M."/>
            <person name="Miettinen O."/>
            <person name="Hibbett D.S."/>
            <person name="Nagy L.G."/>
        </authorList>
    </citation>
    <scope>NUCLEOTIDE SEQUENCE [LARGE SCALE GENOMIC DNA]</scope>
    <source>
        <strain evidence="2 3">CBS 166.37</strain>
    </source>
</reference>
<feature type="compositionally biased region" description="Polar residues" evidence="1">
    <location>
        <begin position="148"/>
        <end position="157"/>
    </location>
</feature>
<feature type="compositionally biased region" description="Basic residues" evidence="1">
    <location>
        <begin position="259"/>
        <end position="268"/>
    </location>
</feature>
<feature type="compositionally biased region" description="Polar residues" evidence="1">
    <location>
        <begin position="184"/>
        <end position="193"/>
    </location>
</feature>
<feature type="compositionally biased region" description="Low complexity" evidence="1">
    <location>
        <begin position="128"/>
        <end position="147"/>
    </location>
</feature>
<name>A0A5C3MC40_9AGAR</name>
<feature type="compositionally biased region" description="Basic and acidic residues" evidence="1">
    <location>
        <begin position="66"/>
        <end position="83"/>
    </location>
</feature>
<feature type="region of interest" description="Disordered" evidence="1">
    <location>
        <begin position="47"/>
        <end position="193"/>
    </location>
</feature>